<comment type="subcellular location">
    <subcellularLocation>
        <location evidence="1">Bacterial flagellum basal body</location>
    </subcellularLocation>
    <subcellularLocation>
        <location evidence="2">Cell membrane</location>
        <topology evidence="2">Peripheral membrane protein</topology>
        <orientation evidence="2">Cytoplasmic side</orientation>
    </subcellularLocation>
</comment>
<protein>
    <recommendedName>
        <fullName evidence="4">Flagellar motor switch protein FliG</fullName>
    </recommendedName>
</protein>
<evidence type="ECO:0000256" key="1">
    <source>
        <dbReference type="ARBA" id="ARBA00004117"/>
    </source>
</evidence>
<feature type="domain" description="Flagellar motor switch protein FliG C-terminal" evidence="10">
    <location>
        <begin position="226"/>
        <end position="332"/>
    </location>
</feature>
<evidence type="ECO:0000256" key="6">
    <source>
        <dbReference type="ARBA" id="ARBA00022500"/>
    </source>
</evidence>
<feature type="domain" description="Flagellar motor switch protein FliG middle" evidence="11">
    <location>
        <begin position="126"/>
        <end position="194"/>
    </location>
</feature>
<dbReference type="InterPro" id="IPR011002">
    <property type="entry name" value="FliG_a-hlx"/>
</dbReference>
<dbReference type="Pfam" id="PF01706">
    <property type="entry name" value="FliG_C"/>
    <property type="match status" value="1"/>
</dbReference>
<evidence type="ECO:0000313" key="13">
    <source>
        <dbReference type="EMBL" id="SVB28489.1"/>
    </source>
</evidence>
<dbReference type="InterPro" id="IPR000090">
    <property type="entry name" value="Flg_Motor_Flig"/>
</dbReference>
<evidence type="ECO:0000259" key="10">
    <source>
        <dbReference type="Pfam" id="PF01706"/>
    </source>
</evidence>
<dbReference type="Pfam" id="PF14841">
    <property type="entry name" value="FliG_M"/>
    <property type="match status" value="1"/>
</dbReference>
<organism evidence="13">
    <name type="scientific">marine metagenome</name>
    <dbReference type="NCBI Taxonomy" id="408172"/>
    <lineage>
        <taxon>unclassified sequences</taxon>
        <taxon>metagenomes</taxon>
        <taxon>ecological metagenomes</taxon>
    </lineage>
</organism>
<feature type="domain" description="Flagellar motor switch protein FliG N-terminal" evidence="12">
    <location>
        <begin position="11"/>
        <end position="109"/>
    </location>
</feature>
<evidence type="ECO:0000256" key="9">
    <source>
        <dbReference type="ARBA" id="ARBA00023143"/>
    </source>
</evidence>
<dbReference type="InterPro" id="IPR032779">
    <property type="entry name" value="FliG_M"/>
</dbReference>
<evidence type="ECO:0000256" key="4">
    <source>
        <dbReference type="ARBA" id="ARBA00021870"/>
    </source>
</evidence>
<dbReference type="GO" id="GO:0005886">
    <property type="term" value="C:plasma membrane"/>
    <property type="evidence" value="ECO:0007669"/>
    <property type="project" value="UniProtKB-SubCell"/>
</dbReference>
<dbReference type="EMBL" id="UINC01035685">
    <property type="protein sequence ID" value="SVB28489.1"/>
    <property type="molecule type" value="Genomic_DNA"/>
</dbReference>
<dbReference type="GO" id="GO:0009425">
    <property type="term" value="C:bacterial-type flagellum basal body"/>
    <property type="evidence" value="ECO:0007669"/>
    <property type="project" value="UniProtKB-SubCell"/>
</dbReference>
<gene>
    <name evidence="13" type="ORF">METZ01_LOCUS181343</name>
</gene>
<dbReference type="Gene3D" id="1.10.220.30">
    <property type="match status" value="3"/>
</dbReference>
<reference evidence="13" key="1">
    <citation type="submission" date="2018-05" db="EMBL/GenBank/DDBJ databases">
        <authorList>
            <person name="Lanie J.A."/>
            <person name="Ng W.-L."/>
            <person name="Kazmierczak K.M."/>
            <person name="Andrzejewski T.M."/>
            <person name="Davidsen T.M."/>
            <person name="Wayne K.J."/>
            <person name="Tettelin H."/>
            <person name="Glass J.I."/>
            <person name="Rusch D."/>
            <person name="Podicherti R."/>
            <person name="Tsui H.-C.T."/>
            <person name="Winkler M.E."/>
        </authorList>
    </citation>
    <scope>NUCLEOTIDE SEQUENCE</scope>
</reference>
<name>A0A382CRJ0_9ZZZZ</name>
<proteinExistence type="inferred from homology"/>
<keyword evidence="5" id="KW-1003">Cell membrane</keyword>
<evidence type="ECO:0000256" key="7">
    <source>
        <dbReference type="ARBA" id="ARBA00022779"/>
    </source>
</evidence>
<dbReference type="InterPro" id="IPR028263">
    <property type="entry name" value="FliG_N"/>
</dbReference>
<dbReference type="InterPro" id="IPR023087">
    <property type="entry name" value="Flg_Motor_Flig_C"/>
</dbReference>
<dbReference type="SUPFAM" id="SSF48029">
    <property type="entry name" value="FliG"/>
    <property type="match status" value="2"/>
</dbReference>
<evidence type="ECO:0000256" key="2">
    <source>
        <dbReference type="ARBA" id="ARBA00004413"/>
    </source>
</evidence>
<keyword evidence="8" id="KW-0472">Membrane</keyword>
<dbReference type="PRINTS" id="PR00954">
    <property type="entry name" value="FLGMOTORFLIG"/>
</dbReference>
<dbReference type="GO" id="GO:0071973">
    <property type="term" value="P:bacterial-type flagellum-dependent cell motility"/>
    <property type="evidence" value="ECO:0007669"/>
    <property type="project" value="InterPro"/>
</dbReference>
<accession>A0A382CRJ0</accession>
<evidence type="ECO:0000256" key="8">
    <source>
        <dbReference type="ARBA" id="ARBA00023136"/>
    </source>
</evidence>
<evidence type="ECO:0000256" key="3">
    <source>
        <dbReference type="ARBA" id="ARBA00010299"/>
    </source>
</evidence>
<evidence type="ECO:0000259" key="11">
    <source>
        <dbReference type="Pfam" id="PF14841"/>
    </source>
</evidence>
<dbReference type="AlphaFoldDB" id="A0A382CRJ0"/>
<evidence type="ECO:0000259" key="12">
    <source>
        <dbReference type="Pfam" id="PF14842"/>
    </source>
</evidence>
<dbReference type="PANTHER" id="PTHR30534:SF0">
    <property type="entry name" value="FLAGELLAR MOTOR SWITCH PROTEIN FLIG"/>
    <property type="match status" value="1"/>
</dbReference>
<sequence length="333" mass="36782">MTPSTTVVEPKLTQVQKLAALMILLGEDAAGIILKTFDKNEREQVCAEMANLPMLNMEEQQVVLREYTEMAVECISSLEGSEDYTKRVLEKAVGMFEAEEIIGRVSMSRTSVAAMQQIIDMDPLGITNLIKEEQAQTISLVLSYLPPAKAGDVLLRLPESVRETVIERLAKLEPTPIEVVETVGRTLSKKIGGKITRSLNQTGGYQSAASLLKNMAKDSRDEILNNMDERIPDLVREIKSKMFTFDDLADLDNRVLQKAMTQVDADRLPLALAAATDRVKEALLGAMSKRAAESVREEMENLGKVKLADINAAQETVVVVIREMEDSGELELS</sequence>
<keyword evidence="7" id="KW-0283">Flagellar rotation</keyword>
<dbReference type="PANTHER" id="PTHR30534">
    <property type="entry name" value="FLAGELLAR MOTOR SWITCH PROTEIN FLIG"/>
    <property type="match status" value="1"/>
</dbReference>
<keyword evidence="9" id="KW-0975">Bacterial flagellum</keyword>
<dbReference type="Pfam" id="PF14842">
    <property type="entry name" value="FliG_N"/>
    <property type="match status" value="1"/>
</dbReference>
<dbReference type="NCBIfam" id="TIGR00207">
    <property type="entry name" value="fliG"/>
    <property type="match status" value="1"/>
</dbReference>
<keyword evidence="6" id="KW-0145">Chemotaxis</keyword>
<dbReference type="GO" id="GO:0006935">
    <property type="term" value="P:chemotaxis"/>
    <property type="evidence" value="ECO:0007669"/>
    <property type="project" value="UniProtKB-KW"/>
</dbReference>
<comment type="similarity">
    <text evidence="3">Belongs to the FliG family.</text>
</comment>
<dbReference type="GO" id="GO:0003774">
    <property type="term" value="F:cytoskeletal motor activity"/>
    <property type="evidence" value="ECO:0007669"/>
    <property type="project" value="InterPro"/>
</dbReference>
<evidence type="ECO:0000256" key="5">
    <source>
        <dbReference type="ARBA" id="ARBA00022475"/>
    </source>
</evidence>